<dbReference type="InterPro" id="IPR029016">
    <property type="entry name" value="GAF-like_dom_sf"/>
</dbReference>
<reference evidence="5" key="1">
    <citation type="submission" date="2017-02" db="EMBL/GenBank/DDBJ databases">
        <authorList>
            <person name="Varghese N."/>
            <person name="Submissions S."/>
        </authorList>
    </citation>
    <scope>NUCLEOTIDE SEQUENCE [LARGE SCALE GENOMIC DNA]</scope>
    <source>
        <strain evidence="5">ATCC 700200</strain>
    </source>
</reference>
<dbReference type="Pfam" id="PF25973">
    <property type="entry name" value="BSH_CzcB"/>
    <property type="match status" value="1"/>
</dbReference>
<protein>
    <submittedName>
        <fullName evidence="4">HlyD family secretion protein</fullName>
    </submittedName>
</protein>
<dbReference type="Gene3D" id="2.40.50.100">
    <property type="match status" value="1"/>
</dbReference>
<feature type="domain" description="GAF" evidence="2">
    <location>
        <begin position="35"/>
        <end position="146"/>
    </location>
</feature>
<dbReference type="InterPro" id="IPR003018">
    <property type="entry name" value="GAF"/>
</dbReference>
<dbReference type="GO" id="GO:0015562">
    <property type="term" value="F:efflux transmembrane transporter activity"/>
    <property type="evidence" value="ECO:0007669"/>
    <property type="project" value="TreeGrafter"/>
</dbReference>
<dbReference type="EMBL" id="FUYE01000002">
    <property type="protein sequence ID" value="SKA80592.1"/>
    <property type="molecule type" value="Genomic_DNA"/>
</dbReference>
<dbReference type="STRING" id="48467.SAMN02745166_00658"/>
<organism evidence="4 5">
    <name type="scientific">Prosthecobacter debontii</name>
    <dbReference type="NCBI Taxonomy" id="48467"/>
    <lineage>
        <taxon>Bacteria</taxon>
        <taxon>Pseudomonadati</taxon>
        <taxon>Verrucomicrobiota</taxon>
        <taxon>Verrucomicrobiia</taxon>
        <taxon>Verrucomicrobiales</taxon>
        <taxon>Verrucomicrobiaceae</taxon>
        <taxon>Prosthecobacter</taxon>
    </lineage>
</organism>
<feature type="coiled-coil region" evidence="1">
    <location>
        <begin position="442"/>
        <end position="469"/>
    </location>
</feature>
<keyword evidence="1" id="KW-0175">Coiled coil</keyword>
<dbReference type="SUPFAM" id="SSF55781">
    <property type="entry name" value="GAF domain-like"/>
    <property type="match status" value="2"/>
</dbReference>
<accession>A0A1T4WT91</accession>
<evidence type="ECO:0000313" key="4">
    <source>
        <dbReference type="EMBL" id="SKA80592.1"/>
    </source>
</evidence>
<dbReference type="InterPro" id="IPR058647">
    <property type="entry name" value="BSH_CzcB-like"/>
</dbReference>
<proteinExistence type="predicted"/>
<evidence type="ECO:0000313" key="5">
    <source>
        <dbReference type="Proteomes" id="UP000190774"/>
    </source>
</evidence>
<dbReference type="PANTHER" id="PTHR30469">
    <property type="entry name" value="MULTIDRUG RESISTANCE PROTEIN MDTA"/>
    <property type="match status" value="1"/>
</dbReference>
<dbReference type="Proteomes" id="UP000190774">
    <property type="component" value="Unassembled WGS sequence"/>
</dbReference>
<dbReference type="Pfam" id="PF01590">
    <property type="entry name" value="GAF"/>
    <property type="match status" value="1"/>
</dbReference>
<name>A0A1T4WT91_9BACT</name>
<gene>
    <name evidence="4" type="ORF">SAMN02745166_00658</name>
</gene>
<feature type="domain" description="CzcB-like barrel-sandwich hybrid" evidence="3">
    <location>
        <begin position="410"/>
        <end position="532"/>
    </location>
</feature>
<evidence type="ECO:0000259" key="2">
    <source>
        <dbReference type="Pfam" id="PF01590"/>
    </source>
</evidence>
<dbReference type="AlphaFoldDB" id="A0A1T4WT91"/>
<evidence type="ECO:0000256" key="1">
    <source>
        <dbReference type="SAM" id="Coils"/>
    </source>
</evidence>
<dbReference type="OrthoDB" id="250565at2"/>
<dbReference type="GO" id="GO:1990281">
    <property type="term" value="C:efflux pump complex"/>
    <property type="evidence" value="ECO:0007669"/>
    <property type="project" value="TreeGrafter"/>
</dbReference>
<dbReference type="PANTHER" id="PTHR30469:SF15">
    <property type="entry name" value="HLYD FAMILY OF SECRETION PROTEINS"/>
    <property type="match status" value="1"/>
</dbReference>
<dbReference type="SUPFAM" id="SSF111369">
    <property type="entry name" value="HlyD-like secretion proteins"/>
    <property type="match status" value="1"/>
</dbReference>
<evidence type="ECO:0000259" key="3">
    <source>
        <dbReference type="Pfam" id="PF25973"/>
    </source>
</evidence>
<keyword evidence="5" id="KW-1185">Reference proteome</keyword>
<dbReference type="RefSeq" id="WP_078811873.1">
    <property type="nucleotide sequence ID" value="NZ_FUYE01000002.1"/>
</dbReference>
<sequence>MTTPPRSDRQQALKALSTELARLAGQTADEADLHRAILHQLVQATDALGGAVWLVAQRRGQDLSLRLAAAAELEPAAGAPETEQRQQTQRAATEVILSAQPLVLMPSPADQGPVTPGVLVNLGPHAIIGAPLRSGDDLLGSVQLWFPAQRDPKGLAEIALMVQALLADLGPRLRSRQMRELGALSQRQQRLLQMASDLAGVLDAEMGGRLAAAHAREMLGINRVSLLVQEGDRWRIIAISGQESVDKRSRIVSQMLAFTQRHFHDTAWVVLASDDVTHFQDTPMQSAALVPLRDGAEGVRLGTLLCESTDPHSFGSAGAPVESRPPSLVLAQWLADLTGRSLRAALVHQAIPFHRRLLQLGRWRQDVSATRKRRWLVKTLALTLLIGIAALWPLRVRVEADCTLLPLKRALVTAEAPGRIEEVLVHEGDRVTPGQIIARLDTRRLQSDLEAAVQTRKRLEAEATRQRGQGKEALARMATLEAQAQAEMEKRFRLEISLAELRAPLAGIVMTRDVHLKTGSFLQAADTFAEIASVDSWDLRLQVEEADISALEEALAEGQTLPVDYLLYTQSAHELHAAITQAQQISPALQPGPHGGLFSITLPQVKIPSSLEPLIRPGLTGRAKIDLHRRPAAAVLFRRFTRWLRMRWWL</sequence>
<dbReference type="Gene3D" id="3.30.450.40">
    <property type="match status" value="2"/>
</dbReference>